<dbReference type="Proteomes" id="UP001209885">
    <property type="component" value="Unassembled WGS sequence"/>
</dbReference>
<evidence type="ECO:0000313" key="3">
    <source>
        <dbReference type="Proteomes" id="UP001209885"/>
    </source>
</evidence>
<name>A0ABT3RXI7_9BACT</name>
<keyword evidence="1" id="KW-0472">Membrane</keyword>
<feature type="transmembrane region" description="Helical" evidence="1">
    <location>
        <begin position="213"/>
        <end position="238"/>
    </location>
</feature>
<reference evidence="2 3" key="1">
    <citation type="submission" date="2022-11" db="EMBL/GenBank/DDBJ databases">
        <title>The characterization of three novel Bacteroidetes species and genomic analysis of their roles in tidal elemental geochemical cycles.</title>
        <authorList>
            <person name="Ma K."/>
        </authorList>
    </citation>
    <scope>NUCLEOTIDE SEQUENCE [LARGE SCALE GENOMIC DNA]</scope>
    <source>
        <strain evidence="2 3">M17</strain>
    </source>
</reference>
<keyword evidence="1" id="KW-1133">Transmembrane helix</keyword>
<proteinExistence type="predicted"/>
<keyword evidence="1" id="KW-0812">Transmembrane</keyword>
<feature type="transmembrane region" description="Helical" evidence="1">
    <location>
        <begin position="327"/>
        <end position="347"/>
    </location>
</feature>
<comment type="caution">
    <text evidence="2">The sequence shown here is derived from an EMBL/GenBank/DDBJ whole genome shotgun (WGS) entry which is preliminary data.</text>
</comment>
<evidence type="ECO:0000256" key="1">
    <source>
        <dbReference type="SAM" id="Phobius"/>
    </source>
</evidence>
<feature type="transmembrane region" description="Helical" evidence="1">
    <location>
        <begin position="60"/>
        <end position="78"/>
    </location>
</feature>
<evidence type="ECO:0000313" key="2">
    <source>
        <dbReference type="EMBL" id="MCX2745855.1"/>
    </source>
</evidence>
<organism evidence="2 3">
    <name type="scientific">Mangrovivirga halotolerans</name>
    <dbReference type="NCBI Taxonomy" id="2993936"/>
    <lineage>
        <taxon>Bacteria</taxon>
        <taxon>Pseudomonadati</taxon>
        <taxon>Bacteroidota</taxon>
        <taxon>Cytophagia</taxon>
        <taxon>Cytophagales</taxon>
        <taxon>Mangrovivirgaceae</taxon>
        <taxon>Mangrovivirga</taxon>
    </lineage>
</organism>
<accession>A0ABT3RXI7</accession>
<dbReference type="RefSeq" id="WP_266058456.1">
    <property type="nucleotide sequence ID" value="NZ_JAPFQN010000012.1"/>
</dbReference>
<protein>
    <recommendedName>
        <fullName evidence="4">HTTM domain-containing protein</fullName>
    </recommendedName>
</protein>
<sequence>MSIRKSIETEKLKVFSVMWAITVLSHLITFDDWIEVPYYLGYTLAALCIALLLRPGSMVIFILAVINSIALSFQKMPFIPNHMMYEWLINIPLLLYLIIAVIKEKRNSVGADRLFIWVFEPVAQWGLLILYFFVVFHKLNFGFFDVDHSCGVFLFEGIIHRVNQLLQLLNLPLVSLTTPLKYISIYSTIIIEAIIPIFLFTRRFRTTGIFIGLIFHFLLSLHAHLGIFSFSLMMYTYYVFFLPETFFTWIRNFRVNSITLYLRIILSTIVIGFFLIYKYYGYWVYYLTGQVLWYVIGVACIVIYLIFLRSINRIYESELFRIGFPGYAGLVFLFFITINGFSPYLGLKTETSYAMFSNLKTENDSNNHILMPEWLQVFDFQKDLVEITDSNVKYVKSDYYHEGRPRLFTNFEVQRIIRNLNPGEKVSFKSGNTIYTIENKDGVINKSESVKNYSYFTYKFLLFRPVYPGEISFCQH</sequence>
<gene>
    <name evidence="2" type="ORF">OO013_18380</name>
</gene>
<keyword evidence="3" id="KW-1185">Reference proteome</keyword>
<feature type="transmembrane region" description="Helical" evidence="1">
    <location>
        <begin position="258"/>
        <end position="277"/>
    </location>
</feature>
<evidence type="ECO:0008006" key="4">
    <source>
        <dbReference type="Google" id="ProtNLM"/>
    </source>
</evidence>
<feature type="transmembrane region" description="Helical" evidence="1">
    <location>
        <begin position="114"/>
        <end position="136"/>
    </location>
</feature>
<feature type="transmembrane region" description="Helical" evidence="1">
    <location>
        <begin position="284"/>
        <end position="307"/>
    </location>
</feature>
<feature type="transmembrane region" description="Helical" evidence="1">
    <location>
        <begin position="182"/>
        <end position="201"/>
    </location>
</feature>
<dbReference type="EMBL" id="JAPFQN010000012">
    <property type="protein sequence ID" value="MCX2745855.1"/>
    <property type="molecule type" value="Genomic_DNA"/>
</dbReference>
<feature type="transmembrane region" description="Helical" evidence="1">
    <location>
        <begin position="84"/>
        <end position="102"/>
    </location>
</feature>